<reference evidence="1 2" key="1">
    <citation type="journal article" date="2019" name="Commun. Biol.">
        <title>The bagworm genome reveals a unique fibroin gene that provides high tensile strength.</title>
        <authorList>
            <person name="Kono N."/>
            <person name="Nakamura H."/>
            <person name="Ohtoshi R."/>
            <person name="Tomita M."/>
            <person name="Numata K."/>
            <person name="Arakawa K."/>
        </authorList>
    </citation>
    <scope>NUCLEOTIDE SEQUENCE [LARGE SCALE GENOMIC DNA]</scope>
</reference>
<sequence length="99" mass="11105">MYIKNWDPEPCQKKTRACCDASLPTFTLWSKAPAGTVTQSIVLLRLARCRRRMTALWVPFERHHGIGGHVKFTTRTGNFGGDSGRHGARTGLMTFNGRN</sequence>
<evidence type="ECO:0000313" key="1">
    <source>
        <dbReference type="EMBL" id="GBP35016.1"/>
    </source>
</evidence>
<keyword evidence="2" id="KW-1185">Reference proteome</keyword>
<organism evidence="1 2">
    <name type="scientific">Eumeta variegata</name>
    <name type="common">Bagworm moth</name>
    <name type="synonym">Eumeta japonica</name>
    <dbReference type="NCBI Taxonomy" id="151549"/>
    <lineage>
        <taxon>Eukaryota</taxon>
        <taxon>Metazoa</taxon>
        <taxon>Ecdysozoa</taxon>
        <taxon>Arthropoda</taxon>
        <taxon>Hexapoda</taxon>
        <taxon>Insecta</taxon>
        <taxon>Pterygota</taxon>
        <taxon>Neoptera</taxon>
        <taxon>Endopterygota</taxon>
        <taxon>Lepidoptera</taxon>
        <taxon>Glossata</taxon>
        <taxon>Ditrysia</taxon>
        <taxon>Tineoidea</taxon>
        <taxon>Psychidae</taxon>
        <taxon>Oiketicinae</taxon>
        <taxon>Eumeta</taxon>
    </lineage>
</organism>
<evidence type="ECO:0000313" key="2">
    <source>
        <dbReference type="Proteomes" id="UP000299102"/>
    </source>
</evidence>
<protein>
    <submittedName>
        <fullName evidence="1">Uncharacterized protein</fullName>
    </submittedName>
</protein>
<proteinExistence type="predicted"/>
<accession>A0A4C1V8X3</accession>
<dbReference type="Proteomes" id="UP000299102">
    <property type="component" value="Unassembled WGS sequence"/>
</dbReference>
<gene>
    <name evidence="1" type="ORF">EVAR_75217_1</name>
</gene>
<dbReference type="EMBL" id="BGZK01000298">
    <property type="protein sequence ID" value="GBP35016.1"/>
    <property type="molecule type" value="Genomic_DNA"/>
</dbReference>
<comment type="caution">
    <text evidence="1">The sequence shown here is derived from an EMBL/GenBank/DDBJ whole genome shotgun (WGS) entry which is preliminary data.</text>
</comment>
<name>A0A4C1V8X3_EUMVA</name>
<dbReference type="AlphaFoldDB" id="A0A4C1V8X3"/>